<dbReference type="AlphaFoldDB" id="A0A7H4MA11"/>
<gene>
    <name evidence="1" type="ORF">NCTC9177_00939</name>
</gene>
<evidence type="ECO:0000313" key="2">
    <source>
        <dbReference type="Proteomes" id="UP000254545"/>
    </source>
</evidence>
<dbReference type="SUPFAM" id="SSF51735">
    <property type="entry name" value="NAD(P)-binding Rossmann-fold domains"/>
    <property type="match status" value="1"/>
</dbReference>
<sequence length="74" mass="7805">MTIAFIGFGEAGGILAADLAREHAVTMWDCKLNGPAREAMGKKARDSRVQVGNSLAQALEGATLVFSTVTAVRR</sequence>
<protein>
    <submittedName>
        <fullName evidence="1">Putative dehydrogenase</fullName>
    </submittedName>
</protein>
<accession>A0A7H4MA11</accession>
<dbReference type="Gene3D" id="3.40.50.720">
    <property type="entry name" value="NAD(P)-binding Rossmann-like Domain"/>
    <property type="match status" value="1"/>
</dbReference>
<organism evidence="1 2">
    <name type="scientific">Klebsiella variicola</name>
    <dbReference type="NCBI Taxonomy" id="244366"/>
    <lineage>
        <taxon>Bacteria</taxon>
        <taxon>Pseudomonadati</taxon>
        <taxon>Pseudomonadota</taxon>
        <taxon>Gammaproteobacteria</taxon>
        <taxon>Enterobacterales</taxon>
        <taxon>Enterobacteriaceae</taxon>
        <taxon>Klebsiella/Raoultella group</taxon>
        <taxon>Klebsiella</taxon>
        <taxon>Klebsiella pneumoniae complex</taxon>
    </lineage>
</organism>
<name>A0A7H4MA11_KLEVA</name>
<dbReference type="EMBL" id="UGKR01000003">
    <property type="protein sequence ID" value="STS87161.1"/>
    <property type="molecule type" value="Genomic_DNA"/>
</dbReference>
<dbReference type="InterPro" id="IPR036291">
    <property type="entry name" value="NAD(P)-bd_dom_sf"/>
</dbReference>
<proteinExistence type="predicted"/>
<comment type="caution">
    <text evidence="1">The sequence shown here is derived from an EMBL/GenBank/DDBJ whole genome shotgun (WGS) entry which is preliminary data.</text>
</comment>
<dbReference type="Proteomes" id="UP000254545">
    <property type="component" value="Unassembled WGS sequence"/>
</dbReference>
<reference evidence="1 2" key="1">
    <citation type="submission" date="2018-06" db="EMBL/GenBank/DDBJ databases">
        <authorList>
            <consortium name="Pathogen Informatics"/>
            <person name="Doyle S."/>
        </authorList>
    </citation>
    <scope>NUCLEOTIDE SEQUENCE [LARGE SCALE GENOMIC DNA]</scope>
    <source>
        <strain evidence="1 2">NCTC9177</strain>
    </source>
</reference>
<evidence type="ECO:0000313" key="1">
    <source>
        <dbReference type="EMBL" id="STS87161.1"/>
    </source>
</evidence>